<dbReference type="Gene3D" id="3.40.50.300">
    <property type="entry name" value="P-loop containing nucleotide triphosphate hydrolases"/>
    <property type="match status" value="1"/>
</dbReference>
<evidence type="ECO:0000259" key="6">
    <source>
        <dbReference type="PROSITE" id="PS51192"/>
    </source>
</evidence>
<evidence type="ECO:0000256" key="4">
    <source>
        <dbReference type="ARBA" id="ARBA00022840"/>
    </source>
</evidence>
<proteinExistence type="predicted"/>
<keyword evidence="3 7" id="KW-0347">Helicase</keyword>
<dbReference type="Pfam" id="PF22548">
    <property type="entry name" value="AEP-TOTE"/>
    <property type="match status" value="1"/>
</dbReference>
<accession>A0ABV9QA56</accession>
<evidence type="ECO:0000256" key="1">
    <source>
        <dbReference type="ARBA" id="ARBA00022741"/>
    </source>
</evidence>
<dbReference type="CDD" id="cd18785">
    <property type="entry name" value="SF2_C"/>
    <property type="match status" value="1"/>
</dbReference>
<evidence type="ECO:0000313" key="8">
    <source>
        <dbReference type="Proteomes" id="UP001596002"/>
    </source>
</evidence>
<evidence type="ECO:0000256" key="3">
    <source>
        <dbReference type="ARBA" id="ARBA00022806"/>
    </source>
</evidence>
<evidence type="ECO:0000256" key="5">
    <source>
        <dbReference type="SAM" id="Coils"/>
    </source>
</evidence>
<feature type="coiled-coil region" evidence="5">
    <location>
        <begin position="21"/>
        <end position="48"/>
    </location>
</feature>
<name>A0ABV9QA56_9BACL</name>
<keyword evidence="1" id="KW-0547">Nucleotide-binding</keyword>
<dbReference type="InterPro" id="IPR054347">
    <property type="entry name" value="TOTE_primase"/>
</dbReference>
<dbReference type="EMBL" id="JBHSHC010000154">
    <property type="protein sequence ID" value="MFC4770147.1"/>
    <property type="molecule type" value="Genomic_DNA"/>
</dbReference>
<dbReference type="GO" id="GO:0004386">
    <property type="term" value="F:helicase activity"/>
    <property type="evidence" value="ECO:0007669"/>
    <property type="project" value="UniProtKB-KW"/>
</dbReference>
<evidence type="ECO:0000256" key="2">
    <source>
        <dbReference type="ARBA" id="ARBA00022801"/>
    </source>
</evidence>
<dbReference type="RefSeq" id="WP_380029445.1">
    <property type="nucleotide sequence ID" value="NZ_JBHSHC010000154.1"/>
</dbReference>
<dbReference type="InterPro" id="IPR006935">
    <property type="entry name" value="Helicase/UvrB_N"/>
</dbReference>
<dbReference type="SMART" id="SM00487">
    <property type="entry name" value="DEXDc"/>
    <property type="match status" value="1"/>
</dbReference>
<keyword evidence="5" id="KW-0175">Coiled coil</keyword>
<keyword evidence="2" id="KW-0378">Hydrolase</keyword>
<reference evidence="8" key="1">
    <citation type="journal article" date="2019" name="Int. J. Syst. Evol. Microbiol.">
        <title>The Global Catalogue of Microorganisms (GCM) 10K type strain sequencing project: providing services to taxonomists for standard genome sequencing and annotation.</title>
        <authorList>
            <consortium name="The Broad Institute Genomics Platform"/>
            <consortium name="The Broad Institute Genome Sequencing Center for Infectious Disease"/>
            <person name="Wu L."/>
            <person name="Ma J."/>
        </authorList>
    </citation>
    <scope>NUCLEOTIDE SEQUENCE [LARGE SCALE GENOMIC DNA]</scope>
    <source>
        <strain evidence="8">WYCCWR 12678</strain>
    </source>
</reference>
<dbReference type="PROSITE" id="PS51192">
    <property type="entry name" value="HELICASE_ATP_BIND_1"/>
    <property type="match status" value="1"/>
</dbReference>
<dbReference type="CDD" id="cd17926">
    <property type="entry name" value="DEXHc_RE"/>
    <property type="match status" value="1"/>
</dbReference>
<dbReference type="Pfam" id="PF04851">
    <property type="entry name" value="ResIII"/>
    <property type="match status" value="1"/>
</dbReference>
<keyword evidence="8" id="KW-1185">Reference proteome</keyword>
<dbReference type="InterPro" id="IPR050615">
    <property type="entry name" value="ATP-dep_DNA_Helicase"/>
</dbReference>
<gene>
    <name evidence="7" type="ORF">ACFO8Q_22990</name>
</gene>
<dbReference type="PANTHER" id="PTHR11274:SF0">
    <property type="entry name" value="GENERAL TRANSCRIPTION AND DNA REPAIR FACTOR IIH HELICASE SUBUNIT XPB"/>
    <property type="match status" value="1"/>
</dbReference>
<protein>
    <submittedName>
        <fullName evidence="7">DEAD/DEAH box helicase family protein</fullName>
    </submittedName>
</protein>
<organism evidence="7 8">
    <name type="scientific">Effusibacillus consociatus</name>
    <dbReference type="NCBI Taxonomy" id="1117041"/>
    <lineage>
        <taxon>Bacteria</taxon>
        <taxon>Bacillati</taxon>
        <taxon>Bacillota</taxon>
        <taxon>Bacilli</taxon>
        <taxon>Bacillales</taxon>
        <taxon>Alicyclobacillaceae</taxon>
        <taxon>Effusibacillus</taxon>
    </lineage>
</organism>
<dbReference type="InterPro" id="IPR027417">
    <property type="entry name" value="P-loop_NTPase"/>
</dbReference>
<keyword evidence="4" id="KW-0067">ATP-binding</keyword>
<dbReference type="SUPFAM" id="SSF52540">
    <property type="entry name" value="P-loop containing nucleoside triphosphate hydrolases"/>
    <property type="match status" value="2"/>
</dbReference>
<dbReference type="PANTHER" id="PTHR11274">
    <property type="entry name" value="RAD25/XP-B DNA REPAIR HELICASE"/>
    <property type="match status" value="1"/>
</dbReference>
<dbReference type="InterPro" id="IPR014001">
    <property type="entry name" value="Helicase_ATP-bd"/>
</dbReference>
<comment type="caution">
    <text evidence="7">The sequence shown here is derived from an EMBL/GenBank/DDBJ whole genome shotgun (WGS) entry which is preliminary data.</text>
</comment>
<feature type="domain" description="Helicase ATP-binding" evidence="6">
    <location>
        <begin position="473"/>
        <end position="623"/>
    </location>
</feature>
<dbReference type="Proteomes" id="UP001596002">
    <property type="component" value="Unassembled WGS sequence"/>
</dbReference>
<sequence length="753" mass="86441">MAKRRDESAQLKLDIYDPNEMERLRAENNRLQEQNVKLLTEIEHLKQLIHSETHLEHCSENKTSLELMHEELQYSKNPVTLGMVTKQSPIEEKIVLFRDYFKGREDVYAVRGIDKRGKPAYFPQKERLGKENGKIVWGDYLPLTDEVIKAHLQEENRPVTIGIYPLLLDETCWFLAIDFDKASWKKDTAAFLEICRNLNVPAALERSRSGNGGHVWIFFNEQVPARTARMLGSTLLTLTLEKRHQIGLDSYDRMFPNQDTLPKEKKLGNLIALPLQRLPGKEGNSLFIDDHHEPYKDQWIFLSSLRKMALSEVEAIVREAERKGDVIRIAKSATEEENEIDPWTLPLRKEKPSLPKEPLPTHLKLVLSNMLYVGKEGLSSSQINHFIRMAAFQNPEFYKAQSMRLPTFGKPRIINCSEDFARYLALPRGCYDEVVQLLQSQDVIMDVVDERNPGTPIDVAFQGELKDEQKQAVHELLKHDTGILSATTAFGKTVVGGWMIAARAVNTLILVHRTQLMEQWKERLSEFLNIPVKEIGMIGGGKNKRTGRIDVAMLQTIHAKGEIKDFIADYGHIVVDECHHISAFSFEQVFKQAKAKYILGLTATLTRKDGHHPILLTDRTSHLEYFKRRLQGFAKNVIVLRGGMGKKQLKAVQEQIRSIPGDQERVLLATGRFVGEGFDDARLDTLFLVTPISWKGTLQQYAGRLHRLYEGKHEVQIYDYVDTQVPMFMRMYKKRLKGYHSMGYSEQAMTIQV</sequence>
<evidence type="ECO:0000313" key="7">
    <source>
        <dbReference type="EMBL" id="MFC4770147.1"/>
    </source>
</evidence>